<accession>A0A1F8ASE5</accession>
<protein>
    <recommendedName>
        <fullName evidence="3">Addiction module toxin RelE</fullName>
    </recommendedName>
</protein>
<reference evidence="1 2" key="1">
    <citation type="journal article" date="2016" name="Nat. Commun.">
        <title>Thousands of microbial genomes shed light on interconnected biogeochemical processes in an aquifer system.</title>
        <authorList>
            <person name="Anantharaman K."/>
            <person name="Brown C.T."/>
            <person name="Hug L.A."/>
            <person name="Sharon I."/>
            <person name="Castelle C.J."/>
            <person name="Probst A.J."/>
            <person name="Thomas B.C."/>
            <person name="Singh A."/>
            <person name="Wilkins M.J."/>
            <person name="Karaoz U."/>
            <person name="Brodie E.L."/>
            <person name="Williams K.H."/>
            <person name="Hubbard S.S."/>
            <person name="Banfield J.F."/>
        </authorList>
    </citation>
    <scope>NUCLEOTIDE SEQUENCE [LARGE SCALE GENOMIC DNA]</scope>
</reference>
<proteinExistence type="predicted"/>
<dbReference type="SUPFAM" id="SSF143011">
    <property type="entry name" value="RelE-like"/>
    <property type="match status" value="1"/>
</dbReference>
<dbReference type="InterPro" id="IPR009241">
    <property type="entry name" value="HigB-like"/>
</dbReference>
<evidence type="ECO:0000313" key="2">
    <source>
        <dbReference type="Proteomes" id="UP000178603"/>
    </source>
</evidence>
<dbReference type="Proteomes" id="UP000178603">
    <property type="component" value="Unassembled WGS sequence"/>
</dbReference>
<dbReference type="EMBL" id="MGGW01000011">
    <property type="protein sequence ID" value="OGM54672.1"/>
    <property type="molecule type" value="Genomic_DNA"/>
</dbReference>
<dbReference type="Pfam" id="PF05973">
    <property type="entry name" value="Gp49"/>
    <property type="match status" value="1"/>
</dbReference>
<evidence type="ECO:0008006" key="3">
    <source>
        <dbReference type="Google" id="ProtNLM"/>
    </source>
</evidence>
<evidence type="ECO:0000313" key="1">
    <source>
        <dbReference type="EMBL" id="OGM54672.1"/>
    </source>
</evidence>
<dbReference type="Gene3D" id="3.30.2310.20">
    <property type="entry name" value="RelE-like"/>
    <property type="match status" value="1"/>
</dbReference>
<organism evidence="1 2">
    <name type="scientific">Candidatus Woesebacteria bacterium RIFCSPHIGHO2_12_FULL_41_24</name>
    <dbReference type="NCBI Taxonomy" id="1802510"/>
    <lineage>
        <taxon>Bacteria</taxon>
        <taxon>Candidatus Woeseibacteriota</taxon>
    </lineage>
</organism>
<comment type="caution">
    <text evidence="1">The sequence shown here is derived from an EMBL/GenBank/DDBJ whole genome shotgun (WGS) entry which is preliminary data.</text>
</comment>
<dbReference type="InterPro" id="IPR035093">
    <property type="entry name" value="RelE/ParE_toxin_dom_sf"/>
</dbReference>
<sequence>MKVYYFEEVLEFLARLNEKERARISRTREFFEKYGFGIGPKYIKKVKSNLWELRAGNVRLFLGVIGGKVVGVHIVRKKSQKLPLKDVRLAEKRSKEI</sequence>
<gene>
    <name evidence="1" type="ORF">A3E44_02495</name>
</gene>
<dbReference type="AlphaFoldDB" id="A0A1F8ASE5"/>
<name>A0A1F8ASE5_9BACT</name>